<sequence>MASFRPAGLGSEVPQVQRLIKAGISNILVLRAKQPEDPIAQRLRPDGHLARKAVAQPVPDDGDDVEIPAMAQVLGLHGDWPPGVAAFISSVPAEYMNPDLAMKDQPRVFAKPSQIWSCCFQRLQRTSPIRLATPRPTPKTLEQMPI</sequence>
<name>H8MG77_CORCM</name>
<reference evidence="1 2" key="1">
    <citation type="journal article" date="2012" name="J. Bacteriol.">
        <title>Complete Genome Sequence of the Fruiting Myxobacterium Corallococcus coralloides DSM 2259.</title>
        <authorList>
            <person name="Huntley S."/>
            <person name="Zhang Y."/>
            <person name="Treuner-Lange A."/>
            <person name="Kneip S."/>
            <person name="Sensen C.W."/>
            <person name="Sogaard-Andersen L."/>
        </authorList>
    </citation>
    <scope>NUCLEOTIDE SEQUENCE [LARGE SCALE GENOMIC DNA]</scope>
    <source>
        <strain evidence="2">ATCC 25202 / DSM 2259 / NBRC 100086 / M2</strain>
    </source>
</reference>
<dbReference type="EMBL" id="CP003389">
    <property type="protein sequence ID" value="AFE04379.1"/>
    <property type="molecule type" value="Genomic_DNA"/>
</dbReference>
<dbReference type="InParanoid" id="H8MG77"/>
<gene>
    <name evidence="1" type="ordered locus">COCOR_01918</name>
</gene>
<proteinExistence type="predicted"/>
<dbReference type="KEGG" id="ccx:COCOR_01918"/>
<organism evidence="1 2">
    <name type="scientific">Corallococcus coralloides (strain ATCC 25202 / DSM 2259 / NBRC 100086 / M2)</name>
    <name type="common">Myxococcus coralloides</name>
    <dbReference type="NCBI Taxonomy" id="1144275"/>
    <lineage>
        <taxon>Bacteria</taxon>
        <taxon>Pseudomonadati</taxon>
        <taxon>Myxococcota</taxon>
        <taxon>Myxococcia</taxon>
        <taxon>Myxococcales</taxon>
        <taxon>Cystobacterineae</taxon>
        <taxon>Myxococcaceae</taxon>
        <taxon>Corallococcus</taxon>
    </lineage>
</organism>
<keyword evidence="2" id="KW-1185">Reference proteome</keyword>
<evidence type="ECO:0000313" key="2">
    <source>
        <dbReference type="Proteomes" id="UP000007587"/>
    </source>
</evidence>
<accession>H8MG77</accession>
<evidence type="ECO:0000313" key="1">
    <source>
        <dbReference type="EMBL" id="AFE04379.1"/>
    </source>
</evidence>
<dbReference type="Proteomes" id="UP000007587">
    <property type="component" value="Chromosome"/>
</dbReference>
<protein>
    <submittedName>
        <fullName evidence="1">Uncharacterized protein</fullName>
    </submittedName>
</protein>
<dbReference type="HOGENOM" id="CLU_1774248_0_0_7"/>
<dbReference type="AlphaFoldDB" id="H8MG77"/>
<reference evidence="2" key="2">
    <citation type="submission" date="2012-03" db="EMBL/GenBank/DDBJ databases">
        <title>Genome sequence of the fruiting myxobacterium Corallococcus coralloides DSM 2259.</title>
        <authorList>
            <person name="Huntley S."/>
            <person name="Zhang Y."/>
            <person name="Treuner-Lange A."/>
            <person name="Sensen C.W."/>
            <person name="Sogaard-Andersen L."/>
        </authorList>
    </citation>
    <scope>NUCLEOTIDE SEQUENCE [LARGE SCALE GENOMIC DNA]</scope>
    <source>
        <strain evidence="2">ATCC 25202 / DSM 2259 / NBRC 100086 / M2</strain>
    </source>
</reference>